<dbReference type="Proteomes" id="UP000316495">
    <property type="component" value="Unassembled WGS sequence"/>
</dbReference>
<evidence type="ECO:0000313" key="4">
    <source>
        <dbReference type="Proteomes" id="UP000316495"/>
    </source>
</evidence>
<dbReference type="HAMAP" id="MF_00048">
    <property type="entry name" value="UPF0102"/>
    <property type="match status" value="1"/>
</dbReference>
<name>A0A554LNI7_9BACT</name>
<keyword evidence="3" id="KW-0255">Endonuclease</keyword>
<evidence type="ECO:0000313" key="3">
    <source>
        <dbReference type="EMBL" id="TSC94451.1"/>
    </source>
</evidence>
<gene>
    <name evidence="3" type="ORF">Athens101428_277</name>
</gene>
<dbReference type="SUPFAM" id="SSF52980">
    <property type="entry name" value="Restriction endonuclease-like"/>
    <property type="match status" value="1"/>
</dbReference>
<dbReference type="InterPro" id="IPR003509">
    <property type="entry name" value="UPF0102_YraN-like"/>
</dbReference>
<comment type="caution">
    <text evidence="3">The sequence shown here is derived from an EMBL/GenBank/DDBJ whole genome shotgun (WGS) entry which is preliminary data.</text>
</comment>
<dbReference type="Pfam" id="PF02021">
    <property type="entry name" value="UPF0102"/>
    <property type="match status" value="1"/>
</dbReference>
<dbReference type="Gene3D" id="3.40.1350.10">
    <property type="match status" value="1"/>
</dbReference>
<dbReference type="PANTHER" id="PTHR34039:SF1">
    <property type="entry name" value="UPF0102 PROTEIN YRAN"/>
    <property type="match status" value="1"/>
</dbReference>
<proteinExistence type="inferred from homology"/>
<reference evidence="3 4" key="1">
    <citation type="submission" date="2017-07" db="EMBL/GenBank/DDBJ databases">
        <title>Mechanisms for carbon and nitrogen cycling indicate functional differentiation within the Candidate Phyla Radiation.</title>
        <authorList>
            <person name="Danczak R.E."/>
            <person name="Johnston M.D."/>
            <person name="Kenah C."/>
            <person name="Slattery M."/>
            <person name="Wrighton K.C."/>
            <person name="Wilkins M.J."/>
        </authorList>
    </citation>
    <scope>NUCLEOTIDE SEQUENCE [LARGE SCALE GENOMIC DNA]</scope>
    <source>
        <strain evidence="3">Athens1014_28</strain>
    </source>
</reference>
<evidence type="ECO:0000256" key="1">
    <source>
        <dbReference type="ARBA" id="ARBA00006738"/>
    </source>
</evidence>
<dbReference type="EMBL" id="VMGN01000012">
    <property type="protein sequence ID" value="TSC94451.1"/>
    <property type="molecule type" value="Genomic_DNA"/>
</dbReference>
<dbReference type="GO" id="GO:0004519">
    <property type="term" value="F:endonuclease activity"/>
    <property type="evidence" value="ECO:0007669"/>
    <property type="project" value="UniProtKB-KW"/>
</dbReference>
<dbReference type="PANTHER" id="PTHR34039">
    <property type="entry name" value="UPF0102 PROTEIN YRAN"/>
    <property type="match status" value="1"/>
</dbReference>
<protein>
    <recommendedName>
        <fullName evidence="2">UPF0102 protein Athens101428_277</fullName>
    </recommendedName>
</protein>
<dbReference type="AlphaFoldDB" id="A0A554LNI7"/>
<dbReference type="InterPro" id="IPR011335">
    <property type="entry name" value="Restrct_endonuc-II-like"/>
</dbReference>
<keyword evidence="3" id="KW-0540">Nuclease</keyword>
<accession>A0A554LNI7</accession>
<organism evidence="3 4">
    <name type="scientific">Candidatus Berkelbacteria bacterium Athens1014_28</name>
    <dbReference type="NCBI Taxonomy" id="2017145"/>
    <lineage>
        <taxon>Bacteria</taxon>
        <taxon>Candidatus Berkelbacteria</taxon>
    </lineage>
</organism>
<keyword evidence="3" id="KW-0378">Hydrolase</keyword>
<evidence type="ECO:0000256" key="2">
    <source>
        <dbReference type="HAMAP-Rule" id="MF_00048"/>
    </source>
</evidence>
<dbReference type="GO" id="GO:0003676">
    <property type="term" value="F:nucleic acid binding"/>
    <property type="evidence" value="ECO:0007669"/>
    <property type="project" value="InterPro"/>
</dbReference>
<dbReference type="InterPro" id="IPR011856">
    <property type="entry name" value="tRNA_endonuc-like_dom_sf"/>
</dbReference>
<comment type="similarity">
    <text evidence="1 2">Belongs to the UPF0102 family.</text>
</comment>
<sequence>MDRSQNKSIGNVGEELAAEFLRREKYKILGRNINYPFGEIDILARDRDGAIVIVEVKTVRGFGWGGAADLVRHSKQQKLRLLARAITQEFPKNNLRIDVIAIDGDEINHIKNAVF</sequence>